<comment type="caution">
    <text evidence="3">The sequence shown here is derived from an EMBL/GenBank/DDBJ whole genome shotgun (WGS) entry which is preliminary data.</text>
</comment>
<gene>
    <name evidence="3" type="ORF">COT59_00895</name>
</gene>
<feature type="transmembrane region" description="Helical" evidence="1">
    <location>
        <begin position="111"/>
        <end position="129"/>
    </location>
</feature>
<keyword evidence="1" id="KW-1133">Transmembrane helix</keyword>
<keyword evidence="1" id="KW-0812">Transmembrane</keyword>
<feature type="transmembrane region" description="Helical" evidence="1">
    <location>
        <begin position="14"/>
        <end position="33"/>
    </location>
</feature>
<protein>
    <recommendedName>
        <fullName evidence="2">Zinc-ribbon domain-containing protein</fullName>
    </recommendedName>
</protein>
<feature type="transmembrane region" description="Helical" evidence="1">
    <location>
        <begin position="179"/>
        <end position="205"/>
    </location>
</feature>
<evidence type="ECO:0000313" key="3">
    <source>
        <dbReference type="EMBL" id="PIS17396.1"/>
    </source>
</evidence>
<feature type="transmembrane region" description="Helical" evidence="1">
    <location>
        <begin position="40"/>
        <end position="59"/>
    </location>
</feature>
<dbReference type="Proteomes" id="UP000229675">
    <property type="component" value="Unassembled WGS sequence"/>
</dbReference>
<dbReference type="AlphaFoldDB" id="A0A2H0WXJ7"/>
<feature type="transmembrane region" description="Helical" evidence="1">
    <location>
        <begin position="212"/>
        <end position="232"/>
    </location>
</feature>
<sequence length="477" mass="50422">FGLALPNLALANPFAGALAGVFATLFGLISNILGTITGAFLGMAVAIFNWVASPSFISLPYTQLSNPFIKIGWTLTRDLTNIFFVLGLVVIGLGTALRLTGYQAQKALPTLIIIALLINFTPVILGLIVDASNIVMNFFVQGGFAGGNSFANYATSQWGNIGSLVGGLKFWDPTANQEATAAAVGSFVLIFFNLIAGLIYLLFAFIFIIRYVAIWTLVILSPFAFACYILPATRKVFSQWWQQFLQWSFVGVIAAFFLYLGDHFIRKTTQEDFLASSMGEITNASGLAPLINSIMPYFVAIIFLFIGLIMSLSFAPKGADFIINRAKQGGKAAGKVAEFAAAKGAWEGVKGAGKSTSALPQSFAKGVKAGGGWTKPKGWATGFKSVGKTLTPPPPKQWLPLAKGYVKYRGGAAATGTWKAIKGAAVAGGAAALGIKLKKKGKAVLGKKGFQKCPTCGEEISAAAKVCTKCGEPLISE</sequence>
<keyword evidence="1" id="KW-0472">Membrane</keyword>
<evidence type="ECO:0000256" key="1">
    <source>
        <dbReference type="SAM" id="Phobius"/>
    </source>
</evidence>
<feature type="transmembrane region" description="Helical" evidence="1">
    <location>
        <begin position="244"/>
        <end position="261"/>
    </location>
</feature>
<name>A0A2H0WXJ7_9BACT</name>
<feature type="transmembrane region" description="Helical" evidence="1">
    <location>
        <begin position="79"/>
        <end position="99"/>
    </location>
</feature>
<dbReference type="EMBL" id="PEZD01000021">
    <property type="protein sequence ID" value="PIS17396.1"/>
    <property type="molecule type" value="Genomic_DNA"/>
</dbReference>
<feature type="domain" description="Zinc-ribbon" evidence="2">
    <location>
        <begin position="452"/>
        <end position="474"/>
    </location>
</feature>
<organism evidence="3 4">
    <name type="scientific">Candidatus Nealsonbacteria bacterium CG09_land_8_20_14_0_10_42_14</name>
    <dbReference type="NCBI Taxonomy" id="1974707"/>
    <lineage>
        <taxon>Bacteria</taxon>
        <taxon>Candidatus Nealsoniibacteriota</taxon>
    </lineage>
</organism>
<reference evidence="4" key="1">
    <citation type="submission" date="2017-09" db="EMBL/GenBank/DDBJ databases">
        <title>Depth-based differentiation of microbial function through sediment-hosted aquifers and enrichment of novel symbionts in the deep terrestrial subsurface.</title>
        <authorList>
            <person name="Probst A.J."/>
            <person name="Ladd B."/>
            <person name="Jarett J.K."/>
            <person name="Geller-Mcgrath D.E."/>
            <person name="Sieber C.M.K."/>
            <person name="Emerson J.B."/>
            <person name="Anantharaman K."/>
            <person name="Thomas B.C."/>
            <person name="Malmstrom R."/>
            <person name="Stieglmeier M."/>
            <person name="Klingl A."/>
            <person name="Woyke T."/>
            <person name="Ryan C.M."/>
            <person name="Banfield J.F."/>
        </authorList>
    </citation>
    <scope>NUCLEOTIDE SEQUENCE [LARGE SCALE GENOMIC DNA]</scope>
</reference>
<accession>A0A2H0WXJ7</accession>
<evidence type="ECO:0000313" key="4">
    <source>
        <dbReference type="Proteomes" id="UP000229675"/>
    </source>
</evidence>
<proteinExistence type="predicted"/>
<feature type="transmembrane region" description="Helical" evidence="1">
    <location>
        <begin position="297"/>
        <end position="315"/>
    </location>
</feature>
<feature type="non-terminal residue" evidence="3">
    <location>
        <position position="1"/>
    </location>
</feature>
<dbReference type="Pfam" id="PF13240">
    <property type="entry name" value="Zn_Ribbon_1"/>
    <property type="match status" value="1"/>
</dbReference>
<dbReference type="InterPro" id="IPR026870">
    <property type="entry name" value="Zinc_ribbon_dom"/>
</dbReference>
<evidence type="ECO:0000259" key="2">
    <source>
        <dbReference type="Pfam" id="PF13240"/>
    </source>
</evidence>